<keyword evidence="12" id="KW-1185">Reference proteome</keyword>
<dbReference type="InterPro" id="IPR023213">
    <property type="entry name" value="CAT-like_dom_sf"/>
</dbReference>
<protein>
    <recommendedName>
        <fullName evidence="4">Phenyloxazoline synthase MbtB</fullName>
    </recommendedName>
    <alternativeName>
        <fullName evidence="8">Mycobactin synthetase protein B</fullName>
    </alternativeName>
</protein>
<dbReference type="CDD" id="cd05931">
    <property type="entry name" value="FAAL"/>
    <property type="match status" value="1"/>
</dbReference>
<dbReference type="InterPro" id="IPR020806">
    <property type="entry name" value="PKS_PP-bd"/>
</dbReference>
<feature type="domain" description="Carrier" evidence="10">
    <location>
        <begin position="619"/>
        <end position="693"/>
    </location>
</feature>
<dbReference type="PROSITE" id="PS00455">
    <property type="entry name" value="AMP_BINDING"/>
    <property type="match status" value="1"/>
</dbReference>
<dbReference type="InterPro" id="IPR009081">
    <property type="entry name" value="PP-bd_ACP"/>
</dbReference>
<gene>
    <name evidence="11" type="ORF">MMA15_02650</name>
</gene>
<dbReference type="InterPro" id="IPR036736">
    <property type="entry name" value="ACP-like_sf"/>
</dbReference>
<dbReference type="Gene3D" id="3.30.559.30">
    <property type="entry name" value="Nonribosomal peptide synthetase, condensation domain"/>
    <property type="match status" value="1"/>
</dbReference>
<dbReference type="InterPro" id="IPR057737">
    <property type="entry name" value="Condensation_MtbB-like"/>
</dbReference>
<evidence type="ECO:0000313" key="12">
    <source>
        <dbReference type="Proteomes" id="UP001166784"/>
    </source>
</evidence>
<organism evidence="11 12">
    <name type="scientific">Streptomyces marispadix</name>
    <dbReference type="NCBI Taxonomy" id="2922868"/>
    <lineage>
        <taxon>Bacteria</taxon>
        <taxon>Bacillati</taxon>
        <taxon>Actinomycetota</taxon>
        <taxon>Actinomycetes</taxon>
        <taxon>Kitasatosporales</taxon>
        <taxon>Streptomycetaceae</taxon>
        <taxon>Streptomyces</taxon>
    </lineage>
</organism>
<dbReference type="CDD" id="cd19535">
    <property type="entry name" value="Cyc_NRPS"/>
    <property type="match status" value="1"/>
</dbReference>
<comment type="caution">
    <text evidence="11">The sequence shown here is derived from an EMBL/GenBank/DDBJ whole genome shotgun (WGS) entry which is preliminary data.</text>
</comment>
<dbReference type="InterPro" id="IPR001242">
    <property type="entry name" value="Condensation_dom"/>
</dbReference>
<comment type="similarity">
    <text evidence="3">Belongs to the ATP-dependent AMP-binding enzyme family. MbtB subfamily.</text>
</comment>
<dbReference type="InterPro" id="IPR020845">
    <property type="entry name" value="AMP-binding_CS"/>
</dbReference>
<sequence>MTVSIPSGTGLPAGSLLDILRVRTEQAPDAPAFSFPAFDERSGRPLPAAGLTRQQLDTRARAVAATLQQSGARGERVLLLLPPGPDFVAGQFGCYYAGACVVACAPPKGAPDTVQGERFVQIGLDAGVSAVVCQAGRGGELRAAWRESGVADVPWIEVDGELADPDLWTAPKVAGGDLALMQYTSGSTGSPKGVMVSQDNLLEQLRVFRDLAELPDGAEVVTWMPVYHALGIAGTVTMSQFIGGRCTLLTPEDFVAEPFRWLKAISEADAPVFSCGPNFAYDRCVEHVTPEQREQLDLSRWHSAFNAAERIQARTVEEFTRAFAPHGFRREAWFPGYGLTEVTLGISGRRSADPLALSVDAAELEQGRVRPVEAGSGARTAELVGCGPAHPRVRMLIVDPATRRECPSGEVGEVWVSGDVVNQGYWQRPEQTEETFAGELADGSGPFLRTGDLAFRHDDEIVVCGRLKELIIVRGRNIHPQDVEAAARRAHPSLATAPAAAFSVDAEEGERLVLVQAVEDAGDLDLAALGARIRTAVAADEEVEPHAVVFVKPDGIPMTGSGKIRRTTCRQSYLDGEIDALHTDVSRPRTTAPGPAAEETSAAPLRDMALALPDELRGQVVTAEVRRRIAAALGTSQDELPADTPLIALGLESLRIVELRYALGRDFDVSLPMADFVRGSVTDVVTRLLRGLQGDSPQGIAWPEVTADPANRHEPFPLTEIQHGYLVGRSSAYDLGGSSIHLYTEYDCADLDLERLRRALDALVRRQEMLRAVISADGRQRILPDVGEVPVTVYDYQGCERAALDAHLAELREELGHQVLPLDQWPMFDVRVTWTGDPGSTRARVHVSLDLLVADVASVRLFFLELGDLYADPEAQLPPLQVSFRDYVIAAQALRDTDAYARSKAYWLDRIDTLPPNPRLPLVPGGLPDGARPERKRRLSRLDAPRWSRVKERAAAHGITPSAVQLAAYAAVLGTWSRSGHFTVDVPLFNRHPLHPDIDRIIGDFTSVTLLEVDLRPGGGFLALARRIQQQLWRDLDHRFFSGVEVMREITRSRGVPVGSYAGIVFASAREQGRDQDFQQGELGADWLGETVYAVSQTPQVLLDHQVYEERGALSYKWDAVEAMFPPGVMDEMFGAYDRLLHALADGEDAWGPDGTDLLPPAQRQLADEANDTAGESPDELLCTAVVEQAVRHPGRVAVIASGGSLTYGELYRHACRLGRRLRELGAAPGELVAVSLPKCVEQITAVLAVHLSGAAYTPLDPDLPKERQDRLLAHSGARLVLTPAGRLRAGPSR</sequence>
<dbReference type="PANTHER" id="PTHR22754:SF32">
    <property type="entry name" value="DISCO-INTERACTING PROTEIN 2"/>
    <property type="match status" value="1"/>
</dbReference>
<comment type="cofactor">
    <cofactor evidence="1">
        <name>pantetheine 4'-phosphate</name>
        <dbReference type="ChEBI" id="CHEBI:47942"/>
    </cofactor>
</comment>
<keyword evidence="5" id="KW-0596">Phosphopantetheine</keyword>
<evidence type="ECO:0000256" key="9">
    <source>
        <dbReference type="SAM" id="Coils"/>
    </source>
</evidence>
<dbReference type="PANTHER" id="PTHR22754">
    <property type="entry name" value="DISCO-INTERACTING PROTEIN 2 DIP2 -RELATED"/>
    <property type="match status" value="1"/>
</dbReference>
<dbReference type="PROSITE" id="PS50075">
    <property type="entry name" value="CARRIER"/>
    <property type="match status" value="1"/>
</dbReference>
<evidence type="ECO:0000256" key="8">
    <source>
        <dbReference type="ARBA" id="ARBA00033440"/>
    </source>
</evidence>
<dbReference type="Pfam" id="PF00550">
    <property type="entry name" value="PP-binding"/>
    <property type="match status" value="1"/>
</dbReference>
<dbReference type="InterPro" id="IPR045851">
    <property type="entry name" value="AMP-bd_C_sf"/>
</dbReference>
<evidence type="ECO:0000256" key="4">
    <source>
        <dbReference type="ARBA" id="ARBA00016743"/>
    </source>
</evidence>
<evidence type="ECO:0000313" key="11">
    <source>
        <dbReference type="EMBL" id="MCH6159354.1"/>
    </source>
</evidence>
<dbReference type="Pfam" id="PF00668">
    <property type="entry name" value="Condensation"/>
    <property type="match status" value="1"/>
</dbReference>
<dbReference type="Gene3D" id="3.30.559.10">
    <property type="entry name" value="Chloramphenicol acetyltransferase-like domain"/>
    <property type="match status" value="1"/>
</dbReference>
<dbReference type="Gene3D" id="3.40.50.12780">
    <property type="entry name" value="N-terminal domain of ligase-like"/>
    <property type="match status" value="2"/>
</dbReference>
<proteinExistence type="inferred from homology"/>
<evidence type="ECO:0000256" key="2">
    <source>
        <dbReference type="ARBA" id="ARBA00005102"/>
    </source>
</evidence>
<dbReference type="SMART" id="SM00823">
    <property type="entry name" value="PKS_PP"/>
    <property type="match status" value="1"/>
</dbReference>
<dbReference type="SUPFAM" id="SSF52777">
    <property type="entry name" value="CoA-dependent acyltransferases"/>
    <property type="match status" value="2"/>
</dbReference>
<dbReference type="EMBL" id="JAKWJU010000002">
    <property type="protein sequence ID" value="MCH6159354.1"/>
    <property type="molecule type" value="Genomic_DNA"/>
</dbReference>
<evidence type="ECO:0000256" key="6">
    <source>
        <dbReference type="ARBA" id="ARBA00022553"/>
    </source>
</evidence>
<feature type="coiled-coil region" evidence="9">
    <location>
        <begin position="746"/>
        <end position="773"/>
    </location>
</feature>
<keyword evidence="6" id="KW-0597">Phosphoprotein</keyword>
<reference evidence="11" key="2">
    <citation type="journal article" date="2023" name="Int. J. Syst. Evol. Microbiol.">
        <title>Streptomyces marispadix sp. nov., isolated from marine beach sediment of the Northern Coast of Portugal.</title>
        <authorList>
            <person name="dos Santos J.D.N."/>
            <person name="Vitorino I.R."/>
            <person name="Kallscheuer N."/>
            <person name="Srivastava A."/>
            <person name="Krautwurst S."/>
            <person name="Marz M."/>
            <person name="Jogler C."/>
            <person name="Lobo Da Cunha A."/>
            <person name="Catita J."/>
            <person name="Goncalves H."/>
            <person name="Gonzalez I."/>
            <person name="Reyes F."/>
            <person name="Lage O.M."/>
        </authorList>
    </citation>
    <scope>NUCLEOTIDE SEQUENCE</scope>
    <source>
        <strain evidence="11">M600PL45_2</strain>
    </source>
</reference>
<dbReference type="RefSeq" id="WP_241057313.1">
    <property type="nucleotide sequence ID" value="NZ_JAKWJU010000002.1"/>
</dbReference>
<dbReference type="InterPro" id="IPR040097">
    <property type="entry name" value="FAAL/FAAC"/>
</dbReference>
<dbReference type="InterPro" id="IPR000873">
    <property type="entry name" value="AMP-dep_synth/lig_dom"/>
</dbReference>
<dbReference type="Gene3D" id="1.10.1200.10">
    <property type="entry name" value="ACP-like"/>
    <property type="match status" value="1"/>
</dbReference>
<dbReference type="InterPro" id="IPR042099">
    <property type="entry name" value="ANL_N_sf"/>
</dbReference>
<dbReference type="Gene3D" id="3.30.300.30">
    <property type="match status" value="1"/>
</dbReference>
<dbReference type="Proteomes" id="UP001166784">
    <property type="component" value="Unassembled WGS sequence"/>
</dbReference>
<accession>A0ABS9SSV0</accession>
<name>A0ABS9SSV0_9ACTN</name>
<evidence type="ECO:0000259" key="10">
    <source>
        <dbReference type="PROSITE" id="PS50075"/>
    </source>
</evidence>
<keyword evidence="7" id="KW-0436">Ligase</keyword>
<evidence type="ECO:0000256" key="7">
    <source>
        <dbReference type="ARBA" id="ARBA00022598"/>
    </source>
</evidence>
<comment type="pathway">
    <text evidence="2">Siderophore biosynthesis; mycobactin biosynthesis.</text>
</comment>
<dbReference type="SUPFAM" id="SSF56801">
    <property type="entry name" value="Acetyl-CoA synthetase-like"/>
    <property type="match status" value="2"/>
</dbReference>
<evidence type="ECO:0000256" key="3">
    <source>
        <dbReference type="ARBA" id="ARBA00007380"/>
    </source>
</evidence>
<dbReference type="SUPFAM" id="SSF47336">
    <property type="entry name" value="ACP-like"/>
    <property type="match status" value="1"/>
</dbReference>
<reference evidence="11" key="1">
    <citation type="submission" date="2022-03" db="EMBL/GenBank/DDBJ databases">
        <authorList>
            <person name="Santos J.D.N."/>
            <person name="Kallscheuer N."/>
            <person name="Jogler C."/>
            <person name="Lage O.M."/>
        </authorList>
    </citation>
    <scope>NUCLEOTIDE SEQUENCE</scope>
    <source>
        <strain evidence="11">M600PL45_2</strain>
    </source>
</reference>
<keyword evidence="9" id="KW-0175">Coiled coil</keyword>
<evidence type="ECO:0000256" key="1">
    <source>
        <dbReference type="ARBA" id="ARBA00001957"/>
    </source>
</evidence>
<dbReference type="Pfam" id="PF00501">
    <property type="entry name" value="AMP-binding"/>
    <property type="match status" value="2"/>
</dbReference>
<evidence type="ECO:0000256" key="5">
    <source>
        <dbReference type="ARBA" id="ARBA00022450"/>
    </source>
</evidence>